<evidence type="ECO:0000256" key="1">
    <source>
        <dbReference type="SAM" id="Phobius"/>
    </source>
</evidence>
<feature type="transmembrane region" description="Helical" evidence="1">
    <location>
        <begin position="12"/>
        <end position="34"/>
    </location>
</feature>
<sequence length="71" mass="8386">MISFSRRVQLRTLRFLFANGFSIIVFLLNCQLISSTSFSKRYCILCKLNIIVLVKMEASFKYFSKDTIEYE</sequence>
<reference evidence="2" key="2">
    <citation type="journal article" date="2015" name="Data Brief">
        <title>Shoot transcriptome of the giant reed, Arundo donax.</title>
        <authorList>
            <person name="Barrero R.A."/>
            <person name="Guerrero F.D."/>
            <person name="Moolhuijzen P."/>
            <person name="Goolsby J.A."/>
            <person name="Tidwell J."/>
            <person name="Bellgard S.E."/>
            <person name="Bellgard M.I."/>
        </authorList>
    </citation>
    <scope>NUCLEOTIDE SEQUENCE</scope>
    <source>
        <tissue evidence="2">Shoot tissue taken approximately 20 cm above the soil surface</tissue>
    </source>
</reference>
<keyword evidence="1" id="KW-0812">Transmembrane</keyword>
<name>A0A0A9GSQ9_ARUDO</name>
<keyword evidence="1" id="KW-1133">Transmembrane helix</keyword>
<dbReference type="AlphaFoldDB" id="A0A0A9GSQ9"/>
<accession>A0A0A9GSQ9</accession>
<dbReference type="EMBL" id="GBRH01170319">
    <property type="protein sequence ID" value="JAE27577.1"/>
    <property type="molecule type" value="Transcribed_RNA"/>
</dbReference>
<keyword evidence="1" id="KW-0472">Membrane</keyword>
<protein>
    <submittedName>
        <fullName evidence="2">Uncharacterized protein</fullName>
    </submittedName>
</protein>
<organism evidence="2">
    <name type="scientific">Arundo donax</name>
    <name type="common">Giant reed</name>
    <name type="synonym">Donax arundinaceus</name>
    <dbReference type="NCBI Taxonomy" id="35708"/>
    <lineage>
        <taxon>Eukaryota</taxon>
        <taxon>Viridiplantae</taxon>
        <taxon>Streptophyta</taxon>
        <taxon>Embryophyta</taxon>
        <taxon>Tracheophyta</taxon>
        <taxon>Spermatophyta</taxon>
        <taxon>Magnoliopsida</taxon>
        <taxon>Liliopsida</taxon>
        <taxon>Poales</taxon>
        <taxon>Poaceae</taxon>
        <taxon>PACMAD clade</taxon>
        <taxon>Arundinoideae</taxon>
        <taxon>Arundineae</taxon>
        <taxon>Arundo</taxon>
    </lineage>
</organism>
<evidence type="ECO:0000313" key="2">
    <source>
        <dbReference type="EMBL" id="JAE27577.1"/>
    </source>
</evidence>
<proteinExistence type="predicted"/>
<reference evidence="2" key="1">
    <citation type="submission" date="2014-09" db="EMBL/GenBank/DDBJ databases">
        <authorList>
            <person name="Magalhaes I.L.F."/>
            <person name="Oliveira U."/>
            <person name="Santos F.R."/>
            <person name="Vidigal T.H.D.A."/>
            <person name="Brescovit A.D."/>
            <person name="Santos A.J."/>
        </authorList>
    </citation>
    <scope>NUCLEOTIDE SEQUENCE</scope>
    <source>
        <tissue evidence="2">Shoot tissue taken approximately 20 cm above the soil surface</tissue>
    </source>
</reference>